<proteinExistence type="predicted"/>
<comment type="caution">
    <text evidence="1">The sequence shown here is derived from an EMBL/GenBank/DDBJ whole genome shotgun (WGS) entry which is preliminary data.</text>
</comment>
<sequence>VAIDTLRDALRDPVGFFECLCLLATSGTLALKLAIAKLRKPAEPYLQEQGLQWSDVAPVLEEVATMVMLRDALEDPVGFFDGLFAASDTLALKLAIAQLRKPAEPYVQKQGLQWSDVVPVLEEVAIETLKEALEDPVGFFEL</sequence>
<feature type="non-terminal residue" evidence="1">
    <location>
        <position position="1"/>
    </location>
</feature>
<gene>
    <name evidence="1" type="ORF">PGLA1383_LOCUS43639</name>
</gene>
<reference evidence="1" key="1">
    <citation type="submission" date="2021-02" db="EMBL/GenBank/DDBJ databases">
        <authorList>
            <person name="Dougan E. K."/>
            <person name="Rhodes N."/>
            <person name="Thang M."/>
            <person name="Chan C."/>
        </authorList>
    </citation>
    <scope>NUCLEOTIDE SEQUENCE</scope>
</reference>
<evidence type="ECO:0000313" key="1">
    <source>
        <dbReference type="EMBL" id="CAE8626743.1"/>
    </source>
</evidence>
<evidence type="ECO:0000313" key="2">
    <source>
        <dbReference type="Proteomes" id="UP000654075"/>
    </source>
</evidence>
<protein>
    <submittedName>
        <fullName evidence="1">Uncharacterized protein</fullName>
    </submittedName>
</protein>
<dbReference type="Proteomes" id="UP000654075">
    <property type="component" value="Unassembled WGS sequence"/>
</dbReference>
<dbReference type="EMBL" id="CAJNNV010029021">
    <property type="protein sequence ID" value="CAE8626743.1"/>
    <property type="molecule type" value="Genomic_DNA"/>
</dbReference>
<organism evidence="1 2">
    <name type="scientific">Polarella glacialis</name>
    <name type="common">Dinoflagellate</name>
    <dbReference type="NCBI Taxonomy" id="89957"/>
    <lineage>
        <taxon>Eukaryota</taxon>
        <taxon>Sar</taxon>
        <taxon>Alveolata</taxon>
        <taxon>Dinophyceae</taxon>
        <taxon>Suessiales</taxon>
        <taxon>Suessiaceae</taxon>
        <taxon>Polarella</taxon>
    </lineage>
</organism>
<keyword evidence="2" id="KW-1185">Reference proteome</keyword>
<name>A0A813GP32_POLGL</name>
<accession>A0A813GP32</accession>
<dbReference type="AlphaFoldDB" id="A0A813GP32"/>